<feature type="domain" description="Glycoside hydrolase family 31 TIM barrel" evidence="4">
    <location>
        <begin position="894"/>
        <end position="1023"/>
    </location>
</feature>
<dbReference type="InterPro" id="IPR000322">
    <property type="entry name" value="Glyco_hydro_31_TIM"/>
</dbReference>
<dbReference type="GO" id="GO:0004553">
    <property type="term" value="F:hydrolase activity, hydrolyzing O-glycosyl compounds"/>
    <property type="evidence" value="ECO:0007669"/>
    <property type="project" value="InterPro"/>
</dbReference>
<evidence type="ECO:0000256" key="3">
    <source>
        <dbReference type="SAM" id="Phobius"/>
    </source>
</evidence>
<evidence type="ECO:0000259" key="4">
    <source>
        <dbReference type="Pfam" id="PF01055"/>
    </source>
</evidence>
<dbReference type="SUPFAM" id="SSF51011">
    <property type="entry name" value="Glycosyl hydrolase domain"/>
    <property type="match status" value="2"/>
</dbReference>
<evidence type="ECO:0000256" key="1">
    <source>
        <dbReference type="ARBA" id="ARBA00007806"/>
    </source>
</evidence>
<dbReference type="Gene3D" id="3.20.20.80">
    <property type="entry name" value="Glycosidases"/>
    <property type="match status" value="2"/>
</dbReference>
<dbReference type="InterPro" id="IPR013780">
    <property type="entry name" value="Glyco_hydro_b"/>
</dbReference>
<dbReference type="PANTHER" id="PTHR43053">
    <property type="entry name" value="GLYCOSIDASE FAMILY 31"/>
    <property type="match status" value="1"/>
</dbReference>
<dbReference type="VEuPathDB" id="VectorBase:LLONM1_009063"/>
<dbReference type="PANTHER" id="PTHR43053:SF6">
    <property type="entry name" value="SITS-BINDING PROTEIN"/>
    <property type="match status" value="1"/>
</dbReference>
<protein>
    <recommendedName>
        <fullName evidence="8">Maltase glucoamylase</fullName>
    </recommendedName>
</protein>
<evidence type="ECO:0000259" key="5">
    <source>
        <dbReference type="Pfam" id="PF21365"/>
    </source>
</evidence>
<feature type="domain" description="Glycosyl hydrolase family 31 C-terminal" evidence="5">
    <location>
        <begin position="512"/>
        <end position="587"/>
    </location>
</feature>
<keyword evidence="7" id="KW-1185">Reference proteome</keyword>
<dbReference type="InterPro" id="IPR050985">
    <property type="entry name" value="Alpha-glycosidase_related"/>
</dbReference>
<dbReference type="AlphaFoldDB" id="A0A1B0CC67"/>
<dbReference type="CDD" id="cd06592">
    <property type="entry name" value="GH31_NET37"/>
    <property type="match status" value="2"/>
</dbReference>
<keyword evidence="3" id="KW-1133">Transmembrane helix</keyword>
<dbReference type="Pfam" id="PF01055">
    <property type="entry name" value="Glyco_hydro_31_2nd"/>
    <property type="match status" value="4"/>
</dbReference>
<dbReference type="EMBL" id="AJWK01006209">
    <property type="status" value="NOT_ANNOTATED_CDS"/>
    <property type="molecule type" value="Genomic_DNA"/>
</dbReference>
<dbReference type="VEuPathDB" id="VectorBase:LLOJ001847"/>
<keyword evidence="3" id="KW-0472">Membrane</keyword>
<dbReference type="Proteomes" id="UP000092461">
    <property type="component" value="Unassembled WGS sequence"/>
</dbReference>
<dbReference type="InterPro" id="IPR017853">
    <property type="entry name" value="GH"/>
</dbReference>
<evidence type="ECO:0008006" key="8">
    <source>
        <dbReference type="Google" id="ProtNLM"/>
    </source>
</evidence>
<feature type="transmembrane region" description="Helical" evidence="3">
    <location>
        <begin position="594"/>
        <end position="614"/>
    </location>
</feature>
<dbReference type="SUPFAM" id="SSF51445">
    <property type="entry name" value="(Trans)glycosidases"/>
    <property type="match status" value="2"/>
</dbReference>
<feature type="domain" description="Glycoside hydrolase family 31 TIM barrel" evidence="4">
    <location>
        <begin position="224"/>
        <end position="353"/>
    </location>
</feature>
<keyword evidence="3" id="KW-0812">Transmembrane</keyword>
<sequence length="1260" mass="143795">MEVCVWNGMARRGCISIFQELSPSVPCYTIRWQSLSPDVLPTDCYESFMGQGHWYGGGLTRGGNWPLETESFPFAPFITGDAKRQQWGNVLKRYFISSRGVAIQVDEKSPLYVSMNDNKSGEMCFRAKHDHFAFVNRLTPLPELKYRICTSDNMRQLHQQMTQQSLWDGLKEHDINVVHSLLEEPVWQIPSSGGKGITGDSIHNYTERVIALGFLRLGHVLVNEFWQRHIGDFTLETERFPNLEETVTILHRRGFRIVFSVQPYISTDSDNFAQSVAQKLLVYERQSERSIPALTRYKSVASAGVLDITNNASIPWLIEKLEKIQKTYKIDGFYLDFGTSQNMPHYYQCNKTLYNPDQYKTIFTTALEGVISVIGVSSAVTVPRPPAFVSLPPVNSSWEGLRTVVTSALTYGIIGYPFIMPGPIGGDYLLPPSASNETVSFYFMEEPPLPDQELYLRWMQLATFLPVIRFTHLPSEYKSELIMEAVKELTLIRQKAVIPLLKKYLSDAMNEGLPLIRPLWMLDAQDTACLYVNDEFSIGEDLIVAPILEKGQLQREVYLPQGVWKDGIDGSLRKGSRWIHNYRVPEDKDFKIKAFVACLFLIIVFLVGYAYIMYNQQVLARSYFDRVKLNKGQRVIGIYNEKGVLMVTGRLGTTIHSEKAYHCLTNNTLEDGSVCLEWDGKARMYLNFQELSPSVPCYTIRWQSLSPDVLPTDCYESFMGQGHWYGGGLTRGGNWPLETESFPFAPFITGDAKRQQWGNVLKRYFISSRGVAIQVDEKSPLYVSMNDNKSGEMCFRAKHDHFAFVNRLTPLPELKYRICTSDNMRQLHQQMTQQSLWDGLKEHDINVVHSLLEEPVWQIPSSGGKGITGDSIHNYTERVIALGFLRLGHVLVNEFWQRHIGDFTLETERFPNLEETVTILHRRGFRIVFSVQPYISTDSDNFAQSVAQKLLVYERQSERSIPALTRYKSVASAGVLDITNNASIPWLIEKLEKIQKTYKIDGFYLDFGTSQNMPHYYQCNKTLYNPDQYKTIFTTALEGVISVIGVSSAVTVPRPPAFVSLPPVNSSWEGLRTVVTSALTYGIIGYPFIMPGPIGGDYLLPPSASNETVSFYFMEEPPLPDQELYLRWMQLATFLPVIRFTHLPSEYKSELIMEAVKELTLIRQKAVIPLLKKYLSDAMNEGLPLIRPLWMLDAQDTGLDLIVAPILEKGQLQREVYLPQGVWKDGIDGSLRKGSRWIHNYRVPEDKVAYFMKMPDNTRF</sequence>
<dbReference type="Pfam" id="PF21365">
    <property type="entry name" value="Glyco_hydro_31_3rd"/>
    <property type="match status" value="2"/>
</dbReference>
<feature type="domain" description="Glycoside hydrolase family 31 TIM barrel" evidence="4">
    <location>
        <begin position="1065"/>
        <end position="1143"/>
    </location>
</feature>
<dbReference type="EMBL" id="AJWK01006208">
    <property type="status" value="NOT_ANNOTATED_CDS"/>
    <property type="molecule type" value="Genomic_DNA"/>
</dbReference>
<dbReference type="Gene3D" id="2.60.40.1180">
    <property type="entry name" value="Golgi alpha-mannosidase II"/>
    <property type="match status" value="2"/>
</dbReference>
<comment type="similarity">
    <text evidence="1">Belongs to the glycosyl hydrolase 31 family.</text>
</comment>
<proteinExistence type="inferred from homology"/>
<evidence type="ECO:0000313" key="7">
    <source>
        <dbReference type="Proteomes" id="UP000092461"/>
    </source>
</evidence>
<evidence type="ECO:0000256" key="2">
    <source>
        <dbReference type="ARBA" id="ARBA00022729"/>
    </source>
</evidence>
<name>A0A1B0CC67_LUTLO</name>
<accession>A0A1B0CC67</accession>
<dbReference type="GO" id="GO:0005975">
    <property type="term" value="P:carbohydrate metabolic process"/>
    <property type="evidence" value="ECO:0007669"/>
    <property type="project" value="InterPro"/>
</dbReference>
<dbReference type="InterPro" id="IPR048395">
    <property type="entry name" value="Glyco_hydro_31_C"/>
</dbReference>
<keyword evidence="2" id="KW-0732">Signal</keyword>
<reference evidence="6" key="1">
    <citation type="submission" date="2020-05" db="UniProtKB">
        <authorList>
            <consortium name="EnsemblMetazoa"/>
        </authorList>
    </citation>
    <scope>IDENTIFICATION</scope>
    <source>
        <strain evidence="6">Jacobina</strain>
    </source>
</reference>
<evidence type="ECO:0000313" key="6">
    <source>
        <dbReference type="EnsemblMetazoa" id="LLOJ001847-PA"/>
    </source>
</evidence>
<dbReference type="EnsemblMetazoa" id="LLOJ001847-RA">
    <property type="protein sequence ID" value="LLOJ001847-PA"/>
    <property type="gene ID" value="LLOJ001847"/>
</dbReference>
<feature type="domain" description="Glycoside hydrolase family 31 TIM barrel" evidence="4">
    <location>
        <begin position="395"/>
        <end position="473"/>
    </location>
</feature>
<feature type="domain" description="Glycosyl hydrolase family 31 C-terminal" evidence="5">
    <location>
        <begin position="1183"/>
        <end position="1253"/>
    </location>
</feature>
<organism evidence="6 7">
    <name type="scientific">Lutzomyia longipalpis</name>
    <name type="common">Sand fly</name>
    <dbReference type="NCBI Taxonomy" id="7200"/>
    <lineage>
        <taxon>Eukaryota</taxon>
        <taxon>Metazoa</taxon>
        <taxon>Ecdysozoa</taxon>
        <taxon>Arthropoda</taxon>
        <taxon>Hexapoda</taxon>
        <taxon>Insecta</taxon>
        <taxon>Pterygota</taxon>
        <taxon>Neoptera</taxon>
        <taxon>Endopterygota</taxon>
        <taxon>Diptera</taxon>
        <taxon>Nematocera</taxon>
        <taxon>Psychodoidea</taxon>
        <taxon>Psychodidae</taxon>
        <taxon>Lutzomyia</taxon>
        <taxon>Lutzomyia</taxon>
    </lineage>
</organism>